<feature type="region of interest" description="Disordered" evidence="1">
    <location>
        <begin position="1"/>
        <end position="21"/>
    </location>
</feature>
<evidence type="ECO:0000256" key="1">
    <source>
        <dbReference type="SAM" id="MobiDB-lite"/>
    </source>
</evidence>
<dbReference type="EMBL" id="KQ414667">
    <property type="protein sequence ID" value="KOC64835.1"/>
    <property type="molecule type" value="Genomic_DNA"/>
</dbReference>
<feature type="compositionally biased region" description="Basic and acidic residues" evidence="1">
    <location>
        <begin position="12"/>
        <end position="21"/>
    </location>
</feature>
<evidence type="ECO:0000313" key="2">
    <source>
        <dbReference type="EMBL" id="KOC64835.1"/>
    </source>
</evidence>
<reference evidence="2 3" key="1">
    <citation type="submission" date="2015-07" db="EMBL/GenBank/DDBJ databases">
        <title>The genome of Habropoda laboriosa.</title>
        <authorList>
            <person name="Pan H."/>
            <person name="Kapheim K."/>
        </authorList>
    </citation>
    <scope>NUCLEOTIDE SEQUENCE [LARGE SCALE GENOMIC DNA]</scope>
    <source>
        <strain evidence="2">0110345459</strain>
    </source>
</reference>
<sequence length="67" mass="7519">MRVRPPWRKTHAAREPVEKRTATAAAAVAAADELKRCPFFSLRFDVSLVRPASRCRRTTHGLQGDNS</sequence>
<keyword evidence="3" id="KW-1185">Reference proteome</keyword>
<organism evidence="2 3">
    <name type="scientific">Habropoda laboriosa</name>
    <dbReference type="NCBI Taxonomy" id="597456"/>
    <lineage>
        <taxon>Eukaryota</taxon>
        <taxon>Metazoa</taxon>
        <taxon>Ecdysozoa</taxon>
        <taxon>Arthropoda</taxon>
        <taxon>Hexapoda</taxon>
        <taxon>Insecta</taxon>
        <taxon>Pterygota</taxon>
        <taxon>Neoptera</taxon>
        <taxon>Endopterygota</taxon>
        <taxon>Hymenoptera</taxon>
        <taxon>Apocrita</taxon>
        <taxon>Aculeata</taxon>
        <taxon>Apoidea</taxon>
        <taxon>Anthophila</taxon>
        <taxon>Apidae</taxon>
        <taxon>Habropoda</taxon>
    </lineage>
</organism>
<gene>
    <name evidence="2" type="ORF">WH47_00338</name>
</gene>
<dbReference type="Proteomes" id="UP000053825">
    <property type="component" value="Unassembled WGS sequence"/>
</dbReference>
<name>A0A0L7R1W3_9HYME</name>
<proteinExistence type="predicted"/>
<evidence type="ECO:0000313" key="3">
    <source>
        <dbReference type="Proteomes" id="UP000053825"/>
    </source>
</evidence>
<dbReference type="AlphaFoldDB" id="A0A0L7R1W3"/>
<protein>
    <submittedName>
        <fullName evidence="2">Uncharacterized protein</fullName>
    </submittedName>
</protein>
<feature type="compositionally biased region" description="Basic residues" evidence="1">
    <location>
        <begin position="1"/>
        <end position="11"/>
    </location>
</feature>
<accession>A0A0L7R1W3</accession>